<evidence type="ECO:0000256" key="5">
    <source>
        <dbReference type="ARBA" id="ARBA00023136"/>
    </source>
</evidence>
<gene>
    <name evidence="8" type="ORF">FB558_3697</name>
</gene>
<evidence type="ECO:0000256" key="3">
    <source>
        <dbReference type="ARBA" id="ARBA00022692"/>
    </source>
</evidence>
<feature type="transmembrane region" description="Helical" evidence="6">
    <location>
        <begin position="229"/>
        <end position="249"/>
    </location>
</feature>
<dbReference type="EMBL" id="VFPA01000002">
    <property type="protein sequence ID" value="TQM11145.1"/>
    <property type="molecule type" value="Genomic_DNA"/>
</dbReference>
<evidence type="ECO:0000313" key="9">
    <source>
        <dbReference type="Proteomes" id="UP000315677"/>
    </source>
</evidence>
<name>A0A543DPB6_9PSEU</name>
<dbReference type="AlphaFoldDB" id="A0A543DPB6"/>
<keyword evidence="9" id="KW-1185">Reference proteome</keyword>
<feature type="transmembrane region" description="Helical" evidence="6">
    <location>
        <begin position="255"/>
        <end position="274"/>
    </location>
</feature>
<evidence type="ECO:0000256" key="4">
    <source>
        <dbReference type="ARBA" id="ARBA00022989"/>
    </source>
</evidence>
<evidence type="ECO:0000256" key="6">
    <source>
        <dbReference type="SAM" id="Phobius"/>
    </source>
</evidence>
<evidence type="ECO:0000256" key="1">
    <source>
        <dbReference type="ARBA" id="ARBA00004651"/>
    </source>
</evidence>
<organism evidence="8 9">
    <name type="scientific">Pseudonocardia kunmingensis</name>
    <dbReference type="NCBI Taxonomy" id="630975"/>
    <lineage>
        <taxon>Bacteria</taxon>
        <taxon>Bacillati</taxon>
        <taxon>Actinomycetota</taxon>
        <taxon>Actinomycetes</taxon>
        <taxon>Pseudonocardiales</taxon>
        <taxon>Pseudonocardiaceae</taxon>
        <taxon>Pseudonocardia</taxon>
    </lineage>
</organism>
<dbReference type="GO" id="GO:0005886">
    <property type="term" value="C:plasma membrane"/>
    <property type="evidence" value="ECO:0007669"/>
    <property type="project" value="UniProtKB-SubCell"/>
</dbReference>
<evidence type="ECO:0000256" key="2">
    <source>
        <dbReference type="ARBA" id="ARBA00022475"/>
    </source>
</evidence>
<feature type="transmembrane region" description="Helical" evidence="6">
    <location>
        <begin position="79"/>
        <end position="99"/>
    </location>
</feature>
<feature type="domain" description="Type II secretion system protein GspF" evidence="7">
    <location>
        <begin position="124"/>
        <end position="240"/>
    </location>
</feature>
<dbReference type="Pfam" id="PF00482">
    <property type="entry name" value="T2SSF"/>
    <property type="match status" value="1"/>
</dbReference>
<comment type="caution">
    <text evidence="8">The sequence shown here is derived from an EMBL/GenBank/DDBJ whole genome shotgun (WGS) entry which is preliminary data.</text>
</comment>
<reference evidence="8 9" key="1">
    <citation type="submission" date="2019-06" db="EMBL/GenBank/DDBJ databases">
        <title>Sequencing the genomes of 1000 actinobacteria strains.</title>
        <authorList>
            <person name="Klenk H.-P."/>
        </authorList>
    </citation>
    <scope>NUCLEOTIDE SEQUENCE [LARGE SCALE GENOMIC DNA]</scope>
    <source>
        <strain evidence="8 9">DSM 45301</strain>
    </source>
</reference>
<protein>
    <submittedName>
        <fullName evidence="8">Flp pilus assembly protein TadB</fullName>
    </submittedName>
</protein>
<proteinExistence type="predicted"/>
<keyword evidence="5 6" id="KW-0472">Membrane</keyword>
<evidence type="ECO:0000259" key="7">
    <source>
        <dbReference type="Pfam" id="PF00482"/>
    </source>
</evidence>
<keyword evidence="2" id="KW-1003">Cell membrane</keyword>
<accession>A0A543DPB6</accession>
<dbReference type="PANTHER" id="PTHR35007:SF3">
    <property type="entry name" value="POSSIBLE CONSERVED ALANINE RICH MEMBRANE PROTEIN"/>
    <property type="match status" value="1"/>
</dbReference>
<dbReference type="PANTHER" id="PTHR35007">
    <property type="entry name" value="INTEGRAL MEMBRANE PROTEIN-RELATED"/>
    <property type="match status" value="1"/>
</dbReference>
<feature type="transmembrane region" description="Helical" evidence="6">
    <location>
        <begin position="6"/>
        <end position="28"/>
    </location>
</feature>
<comment type="subcellular location">
    <subcellularLocation>
        <location evidence="1">Cell membrane</location>
        <topology evidence="1">Multi-pass membrane protein</topology>
    </subcellularLocation>
</comment>
<sequence>MVSVVAAAAGALSLIGVLLVVAGLPTGVSAPSRWRRRFASIAASTGIPGRRRGQERLRMLAWVAAGTVVWLTTSWPVVGVAVTAVGVWSPWLLGSAKVAQDRIKRSEALEAWCRRMADTLVGGGAVGLAHAIRVTAPHVDETIDQPVATLARRLADEGTSPTTALREFADALDDRDGDAVAAAVMLALHQQSVGVARVLRQLADGLGRDVRARRDIEAARAESRQSIKMLLVIQAGVLVLLALVPSFAAPYSSPTGQLVMATLLASTLALLVWMRRLALGRPAPRFLGSGAR</sequence>
<keyword evidence="4 6" id="KW-1133">Transmembrane helix</keyword>
<dbReference type="Proteomes" id="UP000315677">
    <property type="component" value="Unassembled WGS sequence"/>
</dbReference>
<dbReference type="InterPro" id="IPR018076">
    <property type="entry name" value="T2SS_GspF_dom"/>
</dbReference>
<evidence type="ECO:0000313" key="8">
    <source>
        <dbReference type="EMBL" id="TQM11145.1"/>
    </source>
</evidence>
<keyword evidence="3 6" id="KW-0812">Transmembrane</keyword>